<accession>A0ABW4FND4</accession>
<dbReference type="EMBL" id="JBHUCP010000017">
    <property type="protein sequence ID" value="MFD1532026.1"/>
    <property type="molecule type" value="Genomic_DNA"/>
</dbReference>
<gene>
    <name evidence="2" type="ORF">ACFSCY_21575</name>
</gene>
<name>A0ABW4FND4_9PSEU</name>
<protein>
    <submittedName>
        <fullName evidence="2">Helix-turn-helix domain-containing protein</fullName>
    </submittedName>
</protein>
<feature type="domain" description="DUF5753" evidence="1">
    <location>
        <begin position="99"/>
        <end position="276"/>
    </location>
</feature>
<dbReference type="Pfam" id="PF19054">
    <property type="entry name" value="DUF5753"/>
    <property type="match status" value="1"/>
</dbReference>
<dbReference type="RefSeq" id="WP_343980428.1">
    <property type="nucleotide sequence ID" value="NZ_BAAAJG010000012.1"/>
</dbReference>
<dbReference type="InterPro" id="IPR043917">
    <property type="entry name" value="DUF5753"/>
</dbReference>
<organism evidence="2 3">
    <name type="scientific">Pseudonocardia aurantiaca</name>
    <dbReference type="NCBI Taxonomy" id="75290"/>
    <lineage>
        <taxon>Bacteria</taxon>
        <taxon>Bacillati</taxon>
        <taxon>Actinomycetota</taxon>
        <taxon>Actinomycetes</taxon>
        <taxon>Pseudonocardiales</taxon>
        <taxon>Pseudonocardiaceae</taxon>
        <taxon>Pseudonocardia</taxon>
    </lineage>
</organism>
<evidence type="ECO:0000259" key="1">
    <source>
        <dbReference type="Pfam" id="PF19054"/>
    </source>
</evidence>
<evidence type="ECO:0000313" key="3">
    <source>
        <dbReference type="Proteomes" id="UP001597145"/>
    </source>
</evidence>
<dbReference type="Pfam" id="PF13560">
    <property type="entry name" value="HTH_31"/>
    <property type="match status" value="1"/>
</dbReference>
<proteinExistence type="predicted"/>
<sequence length="283" mass="32206">MGVVHEPNPTAARRELALYFRTVREQRKRGLDELAEYLAVSEAQASRLDKGARGLRPGDVRRLATWYELPNTERDRLLALATESRKRGWWQQVDLPESYRTLIGMEQAADTINEYCHSTIPGLLQTRDYARAASAGNAPDLSPEQIEMAVDVRMRRQEVLEREQAPRLWVVIDEAALARTTGGPAVMREQFEHLISATLRPGITVQIIDFEYGTHPGHSHFILVRTGGVLPNLVYLETLGRADSTSDSDIARYRRVWEHLTALALSPRESRDRIERYVKRLAP</sequence>
<evidence type="ECO:0000313" key="2">
    <source>
        <dbReference type="EMBL" id="MFD1532026.1"/>
    </source>
</evidence>
<dbReference type="Proteomes" id="UP001597145">
    <property type="component" value="Unassembled WGS sequence"/>
</dbReference>
<keyword evidence="3" id="KW-1185">Reference proteome</keyword>
<comment type="caution">
    <text evidence="2">The sequence shown here is derived from an EMBL/GenBank/DDBJ whole genome shotgun (WGS) entry which is preliminary data.</text>
</comment>
<reference evidence="3" key="1">
    <citation type="journal article" date="2019" name="Int. J. Syst. Evol. Microbiol.">
        <title>The Global Catalogue of Microorganisms (GCM) 10K type strain sequencing project: providing services to taxonomists for standard genome sequencing and annotation.</title>
        <authorList>
            <consortium name="The Broad Institute Genomics Platform"/>
            <consortium name="The Broad Institute Genome Sequencing Center for Infectious Disease"/>
            <person name="Wu L."/>
            <person name="Ma J."/>
        </authorList>
    </citation>
    <scope>NUCLEOTIDE SEQUENCE [LARGE SCALE GENOMIC DNA]</scope>
    <source>
        <strain evidence="3">JCM 12165</strain>
    </source>
</reference>